<organism evidence="2 3">
    <name type="scientific">Paraburkholderia fungorum</name>
    <dbReference type="NCBI Taxonomy" id="134537"/>
    <lineage>
        <taxon>Bacteria</taxon>
        <taxon>Pseudomonadati</taxon>
        <taxon>Pseudomonadota</taxon>
        <taxon>Betaproteobacteria</taxon>
        <taxon>Burkholderiales</taxon>
        <taxon>Burkholderiaceae</taxon>
        <taxon>Paraburkholderia</taxon>
    </lineage>
</organism>
<evidence type="ECO:0000313" key="2">
    <source>
        <dbReference type="EMBL" id="AJZ58115.1"/>
    </source>
</evidence>
<name>A0AAU8TD68_9BURK</name>
<dbReference type="Proteomes" id="UP000032614">
    <property type="component" value="Chromosome 1"/>
</dbReference>
<keyword evidence="1" id="KW-1133">Transmembrane helix</keyword>
<dbReference type="KEGG" id="bfn:OI25_3915"/>
<evidence type="ECO:0000256" key="1">
    <source>
        <dbReference type="SAM" id="Phobius"/>
    </source>
</evidence>
<proteinExistence type="predicted"/>
<keyword evidence="1" id="KW-0472">Membrane</keyword>
<sequence>MVASVMGEFTNGGTPRIVGWLAALVMAAAAIAMFAFGV</sequence>
<feature type="transmembrane region" description="Helical" evidence="1">
    <location>
        <begin position="17"/>
        <end position="36"/>
    </location>
</feature>
<evidence type="ECO:0000313" key="3">
    <source>
        <dbReference type="Proteomes" id="UP000032614"/>
    </source>
</evidence>
<gene>
    <name evidence="2" type="ORF">OI25_3915</name>
</gene>
<protein>
    <submittedName>
        <fullName evidence="2">Membrane protein</fullName>
    </submittedName>
</protein>
<reference evidence="2 3" key="1">
    <citation type="journal article" date="2015" name="Genome Announc.">
        <title>Complete genome sequences for 59 burkholderia isolates, both pathogenic and near neighbor.</title>
        <authorList>
            <person name="Johnson S.L."/>
            <person name="Bishop-Lilly K.A."/>
            <person name="Ladner J.T."/>
            <person name="Daligault H.E."/>
            <person name="Davenport K.W."/>
            <person name="Jaissle J."/>
            <person name="Frey K.G."/>
            <person name="Koroleva G.I."/>
            <person name="Bruce D.C."/>
            <person name="Coyne S.R."/>
            <person name="Broomall S.M."/>
            <person name="Li P.E."/>
            <person name="Teshima H."/>
            <person name="Gibbons H.S."/>
            <person name="Palacios G.F."/>
            <person name="Rosenzweig C.N."/>
            <person name="Redden C.L."/>
            <person name="Xu Y."/>
            <person name="Minogue T.D."/>
            <person name="Chain P.S."/>
        </authorList>
    </citation>
    <scope>NUCLEOTIDE SEQUENCE [LARGE SCALE GENOMIC DNA]</scope>
    <source>
        <strain evidence="2 3">ATCC BAA-463</strain>
    </source>
</reference>
<accession>A0AAU8TD68</accession>
<dbReference type="AlphaFoldDB" id="A0AAU8TD68"/>
<keyword evidence="1" id="KW-0812">Transmembrane</keyword>
<dbReference type="EMBL" id="CP010026">
    <property type="protein sequence ID" value="AJZ58115.1"/>
    <property type="molecule type" value="Genomic_DNA"/>
</dbReference>